<proteinExistence type="predicted"/>
<reference evidence="1 2" key="2">
    <citation type="journal article" date="2022" name="Mol. Ecol. Resour.">
        <title>The genomes of chicory, endive, great burdock and yacon provide insights into Asteraceae paleo-polyploidization history and plant inulin production.</title>
        <authorList>
            <person name="Fan W."/>
            <person name="Wang S."/>
            <person name="Wang H."/>
            <person name="Wang A."/>
            <person name="Jiang F."/>
            <person name="Liu H."/>
            <person name="Zhao H."/>
            <person name="Xu D."/>
            <person name="Zhang Y."/>
        </authorList>
    </citation>
    <scope>NUCLEOTIDE SEQUENCE [LARGE SCALE GENOMIC DNA]</scope>
    <source>
        <strain evidence="2">cv. Yunnan</strain>
        <tissue evidence="1">Leaves</tissue>
    </source>
</reference>
<keyword evidence="2" id="KW-1185">Reference proteome</keyword>
<dbReference type="Proteomes" id="UP001056120">
    <property type="component" value="Linkage Group LG29"/>
</dbReference>
<organism evidence="1 2">
    <name type="scientific">Smallanthus sonchifolius</name>
    <dbReference type="NCBI Taxonomy" id="185202"/>
    <lineage>
        <taxon>Eukaryota</taxon>
        <taxon>Viridiplantae</taxon>
        <taxon>Streptophyta</taxon>
        <taxon>Embryophyta</taxon>
        <taxon>Tracheophyta</taxon>
        <taxon>Spermatophyta</taxon>
        <taxon>Magnoliopsida</taxon>
        <taxon>eudicotyledons</taxon>
        <taxon>Gunneridae</taxon>
        <taxon>Pentapetalae</taxon>
        <taxon>asterids</taxon>
        <taxon>campanulids</taxon>
        <taxon>Asterales</taxon>
        <taxon>Asteraceae</taxon>
        <taxon>Asteroideae</taxon>
        <taxon>Heliantheae alliance</taxon>
        <taxon>Millerieae</taxon>
        <taxon>Smallanthus</taxon>
    </lineage>
</organism>
<dbReference type="EMBL" id="CM042046">
    <property type="protein sequence ID" value="KAI3676540.1"/>
    <property type="molecule type" value="Genomic_DNA"/>
</dbReference>
<evidence type="ECO:0000313" key="2">
    <source>
        <dbReference type="Proteomes" id="UP001056120"/>
    </source>
</evidence>
<gene>
    <name evidence="1" type="ORF">L1987_86151</name>
</gene>
<comment type="caution">
    <text evidence="1">The sequence shown here is derived from an EMBL/GenBank/DDBJ whole genome shotgun (WGS) entry which is preliminary data.</text>
</comment>
<sequence length="286" mass="32256">MNRIVELGKARKVIVDAELPNKGTNNEGGKTPEKSKECKHIEDAPSYSLGLTQDGLILTAKNKKIQVPEVSKTVYIQNEVEEINQQTDKGTRERDVDAVESRNTTVDANKVITNEEAENMDVDMNQKMHENEKQENAATSKLNEEGVKNVDDNDAPNYSLGLTQDELILTADGQINKERHGHPKDLFVEYLERHRHLKAYEIKNAKIKKIDIPWATKQNEVDCGVFVMRQTEKYMGINEPFICGLNSIGMKKKGQLNASRKKHVAHILQSSANLLKEKLQAGAQRK</sequence>
<name>A0ACB8XZR4_9ASTR</name>
<reference evidence="2" key="1">
    <citation type="journal article" date="2022" name="Mol. Ecol. Resour.">
        <title>The genomes of chicory, endive, great burdock and yacon provide insights into Asteraceae palaeo-polyploidization history and plant inulin production.</title>
        <authorList>
            <person name="Fan W."/>
            <person name="Wang S."/>
            <person name="Wang H."/>
            <person name="Wang A."/>
            <person name="Jiang F."/>
            <person name="Liu H."/>
            <person name="Zhao H."/>
            <person name="Xu D."/>
            <person name="Zhang Y."/>
        </authorList>
    </citation>
    <scope>NUCLEOTIDE SEQUENCE [LARGE SCALE GENOMIC DNA]</scope>
    <source>
        <strain evidence="2">cv. Yunnan</strain>
    </source>
</reference>
<evidence type="ECO:0000313" key="1">
    <source>
        <dbReference type="EMBL" id="KAI3676540.1"/>
    </source>
</evidence>
<accession>A0ACB8XZR4</accession>
<protein>
    <submittedName>
        <fullName evidence="1">Uncharacterized protein</fullName>
    </submittedName>
</protein>